<dbReference type="PRINTS" id="PR00116">
    <property type="entry name" value="ARGINASE"/>
</dbReference>
<gene>
    <name evidence="7" type="ORF">PCON_03673</name>
</gene>
<feature type="binding site" evidence="4">
    <location>
        <position position="198"/>
    </location>
    <ligand>
        <name>Mn(2+)</name>
        <dbReference type="ChEBI" id="CHEBI:29035"/>
        <label>1</label>
    </ligand>
</feature>
<protein>
    <submittedName>
        <fullName evidence="7">Similar to Putative agmatinase 2 acc. no. O42887</fullName>
    </submittedName>
</protein>
<dbReference type="InterPro" id="IPR020855">
    <property type="entry name" value="Ureohydrolase_Mn_BS"/>
</dbReference>
<evidence type="ECO:0000256" key="3">
    <source>
        <dbReference type="ARBA" id="ARBA00022801"/>
    </source>
</evidence>
<keyword evidence="3 5" id="KW-0378">Hydrolase</keyword>
<dbReference type="Proteomes" id="UP000018144">
    <property type="component" value="Unassembled WGS sequence"/>
</dbReference>
<feature type="chain" id="PRO_5004651439" evidence="6">
    <location>
        <begin position="21"/>
        <end position="395"/>
    </location>
</feature>
<reference evidence="7 8" key="1">
    <citation type="journal article" date="2013" name="PLoS Genet.">
        <title>The genome and development-dependent transcriptomes of Pyronema confluens: a window into fungal evolution.</title>
        <authorList>
            <person name="Traeger S."/>
            <person name="Altegoer F."/>
            <person name="Freitag M."/>
            <person name="Gabaldon T."/>
            <person name="Kempken F."/>
            <person name="Kumar A."/>
            <person name="Marcet-Houben M."/>
            <person name="Poggeler S."/>
            <person name="Stajich J.E."/>
            <person name="Nowrousian M."/>
        </authorList>
    </citation>
    <scope>NUCLEOTIDE SEQUENCE [LARGE SCALE GENOMIC DNA]</scope>
    <source>
        <strain evidence="8">CBS 100304</strain>
        <tissue evidence="7">Vegetative mycelium</tissue>
    </source>
</reference>
<dbReference type="AlphaFoldDB" id="U4KUM6"/>
<keyword evidence="2 4" id="KW-0479">Metal-binding</keyword>
<dbReference type="PIRSF" id="PIRSF036979">
    <property type="entry name" value="Arginase"/>
    <property type="match status" value="1"/>
</dbReference>
<evidence type="ECO:0000256" key="5">
    <source>
        <dbReference type="RuleBase" id="RU003684"/>
    </source>
</evidence>
<dbReference type="PROSITE" id="PS51409">
    <property type="entry name" value="ARGINASE_2"/>
    <property type="match status" value="1"/>
</dbReference>
<organism evidence="7 8">
    <name type="scientific">Pyronema omphalodes (strain CBS 100304)</name>
    <name type="common">Pyronema confluens</name>
    <dbReference type="NCBI Taxonomy" id="1076935"/>
    <lineage>
        <taxon>Eukaryota</taxon>
        <taxon>Fungi</taxon>
        <taxon>Dikarya</taxon>
        <taxon>Ascomycota</taxon>
        <taxon>Pezizomycotina</taxon>
        <taxon>Pezizomycetes</taxon>
        <taxon>Pezizales</taxon>
        <taxon>Pyronemataceae</taxon>
        <taxon>Pyronema</taxon>
    </lineage>
</organism>
<dbReference type="EMBL" id="HF935217">
    <property type="protein sequence ID" value="CCX04782.1"/>
    <property type="molecule type" value="Genomic_DNA"/>
</dbReference>
<feature type="binding site" evidence="4">
    <location>
        <position position="295"/>
    </location>
    <ligand>
        <name>Mn(2+)</name>
        <dbReference type="ChEBI" id="CHEBI:29035"/>
        <label>1</label>
    </ligand>
</feature>
<keyword evidence="6" id="KW-0732">Signal</keyword>
<dbReference type="GO" id="GO:0046872">
    <property type="term" value="F:metal ion binding"/>
    <property type="evidence" value="ECO:0007669"/>
    <property type="project" value="UniProtKB-KW"/>
</dbReference>
<comment type="cofactor">
    <cofactor evidence="4">
        <name>Mn(2+)</name>
        <dbReference type="ChEBI" id="CHEBI:29035"/>
    </cofactor>
    <text evidence="4">Binds 2 manganese ions per subunit.</text>
</comment>
<dbReference type="GO" id="GO:0008783">
    <property type="term" value="F:agmatinase activity"/>
    <property type="evidence" value="ECO:0007669"/>
    <property type="project" value="TreeGrafter"/>
</dbReference>
<dbReference type="GO" id="GO:0033389">
    <property type="term" value="P:putrescine biosynthetic process from arginine, via agmatine"/>
    <property type="evidence" value="ECO:0007669"/>
    <property type="project" value="TreeGrafter"/>
</dbReference>
<evidence type="ECO:0000313" key="8">
    <source>
        <dbReference type="Proteomes" id="UP000018144"/>
    </source>
</evidence>
<evidence type="ECO:0000256" key="4">
    <source>
        <dbReference type="PIRSR" id="PIRSR036979-1"/>
    </source>
</evidence>
<accession>U4KUM6</accession>
<dbReference type="PANTHER" id="PTHR11358">
    <property type="entry name" value="ARGINASE/AGMATINASE"/>
    <property type="match status" value="1"/>
</dbReference>
<evidence type="ECO:0000256" key="2">
    <source>
        <dbReference type="ARBA" id="ARBA00022723"/>
    </source>
</evidence>
<proteinExistence type="inferred from homology"/>
<sequence>MHIKPFSLLLLLQSVSLIQSHTPPSDSPPTPEILQELKAKWGTDYVFSGISTFAHLPHKQCLLDPSINYDIAIIGAPFDTAVSYRPGARFGPRAIRGASARQISMSAFNPAQGINPYLDWAQILDCGDIPISPFDNNLALRQMTEAFSGLLSRPAASNSGLPPRLVTLGGDHSIALAALRALKKVHGEPVSVLHFDAHLDTWPPSRYPSAWKSDQAAFTHGTMFHLASEEGLLLPSVHAGIRTRLSGTDYGDWEHDEEHGWMRIVTDEIDDIGVSGVIEKILGRLRGKRVYLSFDIDVIDPGLAPGTGTPEIGGWTTREVLRIIRGVVKEVEVVGMDMVEVAPAYDGPGEVTALAAAQVVYEVLSGMVKKGPLERVDRVTEAGKAEKVATGKDEL</sequence>
<feature type="binding site" evidence="4">
    <location>
        <position position="200"/>
    </location>
    <ligand>
        <name>Mn(2+)</name>
        <dbReference type="ChEBI" id="CHEBI:29035"/>
        <label>1</label>
    </ligand>
</feature>
<dbReference type="OMA" id="YELTTIM"/>
<dbReference type="InterPro" id="IPR023696">
    <property type="entry name" value="Ureohydrolase_dom_sf"/>
</dbReference>
<comment type="similarity">
    <text evidence="1">Belongs to the arginase family. Agmatinase subfamily.</text>
</comment>
<dbReference type="Pfam" id="PF00491">
    <property type="entry name" value="Arginase"/>
    <property type="match status" value="1"/>
</dbReference>
<dbReference type="InterPro" id="IPR006035">
    <property type="entry name" value="Ureohydrolase"/>
</dbReference>
<name>U4KUM6_PYROM</name>
<evidence type="ECO:0000256" key="1">
    <source>
        <dbReference type="ARBA" id="ARBA00009227"/>
    </source>
</evidence>
<evidence type="ECO:0000256" key="6">
    <source>
        <dbReference type="SAM" id="SignalP"/>
    </source>
</evidence>
<dbReference type="CDD" id="cd11592">
    <property type="entry name" value="Agmatinase_PAH"/>
    <property type="match status" value="1"/>
</dbReference>
<dbReference type="Gene3D" id="3.40.800.10">
    <property type="entry name" value="Ureohydrolase domain"/>
    <property type="match status" value="1"/>
</dbReference>
<dbReference type="PANTHER" id="PTHR11358:SF26">
    <property type="entry name" value="GUANIDINO ACID HYDROLASE, MITOCHONDRIAL"/>
    <property type="match status" value="1"/>
</dbReference>
<dbReference type="eggNOG" id="KOG2964">
    <property type="taxonomic scope" value="Eukaryota"/>
</dbReference>
<feature type="signal peptide" evidence="6">
    <location>
        <begin position="1"/>
        <end position="20"/>
    </location>
</feature>
<dbReference type="OrthoDB" id="288726at2759"/>
<feature type="binding site" evidence="4">
    <location>
        <position position="297"/>
    </location>
    <ligand>
        <name>Mn(2+)</name>
        <dbReference type="ChEBI" id="CHEBI:29035"/>
        <label>1</label>
    </ligand>
</feature>
<dbReference type="PROSITE" id="PS01053">
    <property type="entry name" value="ARGINASE_1"/>
    <property type="match status" value="1"/>
</dbReference>
<keyword evidence="4" id="KW-0464">Manganese</keyword>
<evidence type="ECO:0000313" key="7">
    <source>
        <dbReference type="EMBL" id="CCX04782.1"/>
    </source>
</evidence>
<feature type="binding site" evidence="4">
    <location>
        <position position="196"/>
    </location>
    <ligand>
        <name>Mn(2+)</name>
        <dbReference type="ChEBI" id="CHEBI:29035"/>
        <label>1</label>
    </ligand>
</feature>
<dbReference type="SUPFAM" id="SSF52768">
    <property type="entry name" value="Arginase/deacetylase"/>
    <property type="match status" value="1"/>
</dbReference>
<dbReference type="FunFam" id="3.40.800.10:FF:000014">
    <property type="entry name" value="Arginase family protein"/>
    <property type="match status" value="1"/>
</dbReference>
<dbReference type="STRING" id="1076935.U4KUM6"/>
<feature type="binding site" evidence="4">
    <location>
        <position position="172"/>
    </location>
    <ligand>
        <name>Mn(2+)</name>
        <dbReference type="ChEBI" id="CHEBI:29035"/>
        <label>1</label>
    </ligand>
</feature>
<keyword evidence="8" id="KW-1185">Reference proteome</keyword>